<dbReference type="GO" id="GO:0046872">
    <property type="term" value="F:metal ion binding"/>
    <property type="evidence" value="ECO:0007669"/>
    <property type="project" value="UniProtKB-KW"/>
</dbReference>
<organism evidence="9 10">
    <name type="scientific">Knufia fluminis</name>
    <dbReference type="NCBI Taxonomy" id="191047"/>
    <lineage>
        <taxon>Eukaryota</taxon>
        <taxon>Fungi</taxon>
        <taxon>Dikarya</taxon>
        <taxon>Ascomycota</taxon>
        <taxon>Pezizomycotina</taxon>
        <taxon>Eurotiomycetes</taxon>
        <taxon>Chaetothyriomycetidae</taxon>
        <taxon>Chaetothyriales</taxon>
        <taxon>Trichomeriaceae</taxon>
        <taxon>Knufia</taxon>
    </lineage>
</organism>
<dbReference type="InterPro" id="IPR027256">
    <property type="entry name" value="P-typ_ATPase_IB"/>
</dbReference>
<dbReference type="PROSITE" id="PS50846">
    <property type="entry name" value="HMA_2"/>
    <property type="match status" value="1"/>
</dbReference>
<keyword evidence="2 7" id="KW-0812">Transmembrane</keyword>
<protein>
    <recommendedName>
        <fullName evidence="8">HMA domain-containing protein</fullName>
    </recommendedName>
</protein>
<feature type="domain" description="HMA" evidence="8">
    <location>
        <begin position="22"/>
        <end position="88"/>
    </location>
</feature>
<dbReference type="PRINTS" id="PR00119">
    <property type="entry name" value="CATATPASE"/>
</dbReference>
<evidence type="ECO:0000313" key="9">
    <source>
        <dbReference type="EMBL" id="KAK5947826.1"/>
    </source>
</evidence>
<dbReference type="InterPro" id="IPR056236">
    <property type="entry name" value="HMA_PCA1"/>
</dbReference>
<comment type="similarity">
    <text evidence="7">Belongs to the cation transport ATPase (P-type) (TC 3.A.3) family. Type IB subfamily.</text>
</comment>
<dbReference type="AlphaFoldDB" id="A0AAN8I326"/>
<feature type="transmembrane region" description="Helical" evidence="7">
    <location>
        <begin position="765"/>
        <end position="790"/>
    </location>
</feature>
<evidence type="ECO:0000256" key="2">
    <source>
        <dbReference type="ARBA" id="ARBA00022692"/>
    </source>
</evidence>
<dbReference type="Gene3D" id="2.70.150.10">
    <property type="entry name" value="Calcium-transporting ATPase, cytoplasmic transduction domain A"/>
    <property type="match status" value="1"/>
</dbReference>
<keyword evidence="4" id="KW-1278">Translocase</keyword>
<sequence length="822" mass="88336">MEKVEEAAVYDTDIEQMPSNLQHVILDVQGLTCTGCETKLFRSLQGIPGIHRLQTSLVLSQAEFDLDEKAGSVDEVVKSVEKTTGFGCQRVNNEGQEIDVLVSGDAKTFVGQKYPPGVLQMTAIGKQIVRIVYDGRIVGARTLLNECFDTPLGLAARRSSSEMETGRKHVRNMAWTTCVSIILTIPVLVMAWASLPHRPIAYGSASLALATIVQSVIAGPFYPSALRALIFTRVIEIDLLIVLSTSTAYIFSIVSFAFMVAGHPLPTEQFFQTSTLLITLIVLGRLVSAFARQRAVESVSIRSLQAETATLCTADGLHDEPIDVRLLQYGDHFKVTPDSRIPTDGVVVSGSTEVDESMVTGESIPVEKYPGSPVIAGSLNGSGAIVIRLTHLPGDNTISTIATMVDQAKFSKPRTQEIVDIVASYFVPVVLALTIITFTVWIAVGIAVRHQKGGPAAVNAITYSLSVLIISCPCAIGLAVPMVIVIAGGVAAKHGVIFKSAITVEIARNTSHVVFDKTGTLTQGQLSVMEEVYFGEDQDHAASVALGLTCDSKHPVSVAVSAYLKDKGVRAARIDNAKSITGKGVQGTFDSQAVRCGNTRWLAIDGRPEVRKLLTQGFTVFAVTMNEEPIATFGLSDSLRPDSQFVVNELQKRKIAVSIISGDDVGAVDAIAAQLNIPASHVRARCTPGDKQEYLKQLRRHAAEKVLFCGDGTNDAVALAQADTGVHINTGSDVAQTAADVVLMRPYLSGILVLLDLSQAASHRIFFNFAWAFVYNVFAILLAAGAFVNVRIEPQYAGLGEIVSVLPVILIALQLKFFKRQY</sequence>
<feature type="transmembrane region" description="Helical" evidence="7">
    <location>
        <begin position="460"/>
        <end position="490"/>
    </location>
</feature>
<accession>A0AAN8I326</accession>
<dbReference type="InterPro" id="IPR023298">
    <property type="entry name" value="ATPase_P-typ_TM_dom_sf"/>
</dbReference>
<feature type="transmembrane region" description="Helical" evidence="7">
    <location>
        <begin position="270"/>
        <end position="291"/>
    </location>
</feature>
<dbReference type="PANTHER" id="PTHR46594:SF4">
    <property type="entry name" value="P-TYPE CATION-TRANSPORTING ATPASE"/>
    <property type="match status" value="1"/>
</dbReference>
<evidence type="ECO:0000259" key="8">
    <source>
        <dbReference type="PROSITE" id="PS50846"/>
    </source>
</evidence>
<dbReference type="InterPro" id="IPR008250">
    <property type="entry name" value="ATPase_P-typ_transduc_dom_A_sf"/>
</dbReference>
<dbReference type="InterPro" id="IPR006121">
    <property type="entry name" value="HMA_dom"/>
</dbReference>
<dbReference type="NCBIfam" id="TIGR01511">
    <property type="entry name" value="ATPase-IB1_Cu"/>
    <property type="match status" value="1"/>
</dbReference>
<dbReference type="SUPFAM" id="SSF81665">
    <property type="entry name" value="Calcium ATPase, transmembrane domain M"/>
    <property type="match status" value="1"/>
</dbReference>
<dbReference type="GO" id="GO:0005524">
    <property type="term" value="F:ATP binding"/>
    <property type="evidence" value="ECO:0007669"/>
    <property type="project" value="UniProtKB-UniRule"/>
</dbReference>
<dbReference type="EMBL" id="JAKLMC020000064">
    <property type="protein sequence ID" value="KAK5947826.1"/>
    <property type="molecule type" value="Genomic_DNA"/>
</dbReference>
<dbReference type="SFLD" id="SFLDG00002">
    <property type="entry name" value="C1.7:_P-type_atpase_like"/>
    <property type="match status" value="1"/>
</dbReference>
<dbReference type="InterPro" id="IPR044492">
    <property type="entry name" value="P_typ_ATPase_HD_dom"/>
</dbReference>
<evidence type="ECO:0000256" key="5">
    <source>
        <dbReference type="ARBA" id="ARBA00022989"/>
    </source>
</evidence>
<dbReference type="PRINTS" id="PR00120">
    <property type="entry name" value="HATPASE"/>
</dbReference>
<proteinExistence type="inferred from homology"/>
<dbReference type="GO" id="GO:0030003">
    <property type="term" value="P:intracellular monoatomic cation homeostasis"/>
    <property type="evidence" value="ECO:0007669"/>
    <property type="project" value="UniProtKB-ARBA"/>
</dbReference>
<keyword evidence="7" id="KW-0067">ATP-binding</keyword>
<dbReference type="Pfam" id="PF00122">
    <property type="entry name" value="E1-E2_ATPase"/>
    <property type="match status" value="1"/>
</dbReference>
<evidence type="ECO:0000256" key="4">
    <source>
        <dbReference type="ARBA" id="ARBA00022967"/>
    </source>
</evidence>
<dbReference type="InterPro" id="IPR036163">
    <property type="entry name" value="HMA_dom_sf"/>
</dbReference>
<dbReference type="InterPro" id="IPR023299">
    <property type="entry name" value="ATPase_P-typ_cyto_dom_N"/>
</dbReference>
<dbReference type="NCBIfam" id="TIGR01525">
    <property type="entry name" value="ATPase-IB_hvy"/>
    <property type="match status" value="1"/>
</dbReference>
<evidence type="ECO:0000256" key="1">
    <source>
        <dbReference type="ARBA" id="ARBA00004370"/>
    </source>
</evidence>
<name>A0AAN8I326_9EURO</name>
<dbReference type="SUPFAM" id="SSF56784">
    <property type="entry name" value="HAD-like"/>
    <property type="match status" value="1"/>
</dbReference>
<feature type="transmembrane region" description="Helical" evidence="7">
    <location>
        <begin position="234"/>
        <end position="258"/>
    </location>
</feature>
<dbReference type="SFLD" id="SFLDS00003">
    <property type="entry name" value="Haloacid_Dehalogenase"/>
    <property type="match status" value="1"/>
</dbReference>
<dbReference type="SUPFAM" id="SSF81653">
    <property type="entry name" value="Calcium ATPase, transduction domain A"/>
    <property type="match status" value="1"/>
</dbReference>
<dbReference type="CDD" id="cd00371">
    <property type="entry name" value="HMA"/>
    <property type="match status" value="1"/>
</dbReference>
<dbReference type="Gene3D" id="3.40.50.1000">
    <property type="entry name" value="HAD superfamily/HAD-like"/>
    <property type="match status" value="1"/>
</dbReference>
<reference evidence="9 10" key="1">
    <citation type="submission" date="2022-12" db="EMBL/GenBank/DDBJ databases">
        <title>Genomic features and morphological characterization of a novel Knufia sp. strain isolated from spacecraft assembly facility.</title>
        <authorList>
            <person name="Teixeira M."/>
            <person name="Chander A.M."/>
            <person name="Stajich J.E."/>
            <person name="Venkateswaran K."/>
        </authorList>
    </citation>
    <scope>NUCLEOTIDE SEQUENCE [LARGE SCALE GENOMIC DNA]</scope>
    <source>
        <strain evidence="9 10">FJI-L2-BK-P2</strain>
    </source>
</reference>
<evidence type="ECO:0000313" key="10">
    <source>
        <dbReference type="Proteomes" id="UP001316803"/>
    </source>
</evidence>
<dbReference type="Proteomes" id="UP001316803">
    <property type="component" value="Unassembled WGS sequence"/>
</dbReference>
<dbReference type="FunFam" id="2.70.150.10:FF:000002">
    <property type="entry name" value="Copper-transporting ATPase 1, putative"/>
    <property type="match status" value="1"/>
</dbReference>
<feature type="transmembrane region" description="Helical" evidence="7">
    <location>
        <begin position="422"/>
        <end position="448"/>
    </location>
</feature>
<dbReference type="Pfam" id="PF00403">
    <property type="entry name" value="HMA"/>
    <property type="match status" value="1"/>
</dbReference>
<keyword evidence="5 7" id="KW-1133">Transmembrane helix</keyword>
<dbReference type="SUPFAM" id="SSF55008">
    <property type="entry name" value="HMA, heavy metal-associated domain"/>
    <property type="match status" value="1"/>
</dbReference>
<dbReference type="GO" id="GO:0019829">
    <property type="term" value="F:ATPase-coupled monoatomic cation transmembrane transporter activity"/>
    <property type="evidence" value="ECO:0007669"/>
    <property type="project" value="InterPro"/>
</dbReference>
<keyword evidence="7" id="KW-0547">Nucleotide-binding</keyword>
<dbReference type="InterPro" id="IPR059000">
    <property type="entry name" value="ATPase_P-type_domA"/>
</dbReference>
<gene>
    <name evidence="9" type="ORF">OHC33_011142</name>
</gene>
<dbReference type="GO" id="GO:0016887">
    <property type="term" value="F:ATP hydrolysis activity"/>
    <property type="evidence" value="ECO:0007669"/>
    <property type="project" value="InterPro"/>
</dbReference>
<dbReference type="InterPro" id="IPR018303">
    <property type="entry name" value="ATPase_P-typ_P_site"/>
</dbReference>
<dbReference type="Gene3D" id="3.30.70.100">
    <property type="match status" value="1"/>
</dbReference>
<dbReference type="InterPro" id="IPR036412">
    <property type="entry name" value="HAD-like_sf"/>
</dbReference>
<feature type="transmembrane region" description="Helical" evidence="7">
    <location>
        <begin position="200"/>
        <end position="222"/>
    </location>
</feature>
<dbReference type="Gene3D" id="3.40.1110.10">
    <property type="entry name" value="Calcium-transporting ATPase, cytoplasmic domain N"/>
    <property type="match status" value="1"/>
</dbReference>
<keyword evidence="3 7" id="KW-0479">Metal-binding</keyword>
<dbReference type="Pfam" id="PF00702">
    <property type="entry name" value="Hydrolase"/>
    <property type="match status" value="1"/>
</dbReference>
<evidence type="ECO:0000256" key="7">
    <source>
        <dbReference type="RuleBase" id="RU362081"/>
    </source>
</evidence>
<keyword evidence="6 7" id="KW-0472">Membrane</keyword>
<dbReference type="SFLD" id="SFLDF00027">
    <property type="entry name" value="p-type_atpase"/>
    <property type="match status" value="1"/>
</dbReference>
<keyword evidence="10" id="KW-1185">Reference proteome</keyword>
<evidence type="ECO:0000256" key="6">
    <source>
        <dbReference type="ARBA" id="ARBA00023136"/>
    </source>
</evidence>
<dbReference type="InterPro" id="IPR001757">
    <property type="entry name" value="P_typ_ATPase"/>
</dbReference>
<dbReference type="InterPro" id="IPR023214">
    <property type="entry name" value="HAD_sf"/>
</dbReference>
<comment type="subcellular location">
    <subcellularLocation>
        <location evidence="1 7">Membrane</location>
    </subcellularLocation>
</comment>
<comment type="caution">
    <text evidence="9">The sequence shown here is derived from an EMBL/GenBank/DDBJ whole genome shotgun (WGS) entry which is preliminary data.</text>
</comment>
<evidence type="ECO:0000256" key="3">
    <source>
        <dbReference type="ARBA" id="ARBA00022723"/>
    </source>
</evidence>
<feature type="transmembrane region" description="Helical" evidence="7">
    <location>
        <begin position="796"/>
        <end position="818"/>
    </location>
</feature>
<dbReference type="NCBIfam" id="TIGR01494">
    <property type="entry name" value="ATPase_P-type"/>
    <property type="match status" value="1"/>
</dbReference>
<dbReference type="GO" id="GO:0016020">
    <property type="term" value="C:membrane"/>
    <property type="evidence" value="ECO:0007669"/>
    <property type="project" value="UniProtKB-SubCell"/>
</dbReference>
<feature type="transmembrane region" description="Helical" evidence="7">
    <location>
        <begin position="173"/>
        <end position="194"/>
    </location>
</feature>
<dbReference type="PANTHER" id="PTHR46594">
    <property type="entry name" value="P-TYPE CATION-TRANSPORTING ATPASE"/>
    <property type="match status" value="1"/>
</dbReference>
<dbReference type="PROSITE" id="PS00154">
    <property type="entry name" value="ATPASE_E1_E2"/>
    <property type="match status" value="1"/>
</dbReference>
<dbReference type="Pfam" id="PF24534">
    <property type="entry name" value="HMA_PCA1"/>
    <property type="match status" value="1"/>
</dbReference>